<dbReference type="InterPro" id="IPR002156">
    <property type="entry name" value="RNaseH_domain"/>
</dbReference>
<dbReference type="GO" id="GO:0004523">
    <property type="term" value="F:RNA-DNA hybrid ribonuclease activity"/>
    <property type="evidence" value="ECO:0007669"/>
    <property type="project" value="InterPro"/>
</dbReference>
<evidence type="ECO:0000313" key="3">
    <source>
        <dbReference type="Proteomes" id="UP000054359"/>
    </source>
</evidence>
<dbReference type="GO" id="GO:0003676">
    <property type="term" value="F:nucleic acid binding"/>
    <property type="evidence" value="ECO:0007669"/>
    <property type="project" value="InterPro"/>
</dbReference>
<proteinExistence type="predicted"/>
<feature type="non-terminal residue" evidence="2">
    <location>
        <position position="85"/>
    </location>
</feature>
<dbReference type="InterPro" id="IPR036397">
    <property type="entry name" value="RNaseH_sf"/>
</dbReference>
<feature type="domain" description="RNase H type-1" evidence="1">
    <location>
        <begin position="1"/>
        <end position="37"/>
    </location>
</feature>
<dbReference type="Proteomes" id="UP000054359">
    <property type="component" value="Unassembled WGS sequence"/>
</dbReference>
<gene>
    <name evidence="2" type="ORF">X975_24943</name>
</gene>
<dbReference type="AlphaFoldDB" id="A0A087TXN9"/>
<organism evidence="2 3">
    <name type="scientific">Stegodyphus mimosarum</name>
    <name type="common">African social velvet spider</name>
    <dbReference type="NCBI Taxonomy" id="407821"/>
    <lineage>
        <taxon>Eukaryota</taxon>
        <taxon>Metazoa</taxon>
        <taxon>Ecdysozoa</taxon>
        <taxon>Arthropoda</taxon>
        <taxon>Chelicerata</taxon>
        <taxon>Arachnida</taxon>
        <taxon>Araneae</taxon>
        <taxon>Araneomorphae</taxon>
        <taxon>Entelegynae</taxon>
        <taxon>Eresoidea</taxon>
        <taxon>Eresidae</taxon>
        <taxon>Stegodyphus</taxon>
    </lineage>
</organism>
<evidence type="ECO:0000313" key="2">
    <source>
        <dbReference type="EMBL" id="KFM69878.1"/>
    </source>
</evidence>
<evidence type="ECO:0000259" key="1">
    <source>
        <dbReference type="PROSITE" id="PS50879"/>
    </source>
</evidence>
<accession>A0A087TXN9</accession>
<reference evidence="2 3" key="1">
    <citation type="submission" date="2013-11" db="EMBL/GenBank/DDBJ databases">
        <title>Genome sequencing of Stegodyphus mimosarum.</title>
        <authorList>
            <person name="Bechsgaard J."/>
        </authorList>
    </citation>
    <scope>NUCLEOTIDE SEQUENCE [LARGE SCALE GENOMIC DNA]</scope>
</reference>
<dbReference type="EMBL" id="KK117227">
    <property type="protein sequence ID" value="KFM69878.1"/>
    <property type="molecule type" value="Genomic_DNA"/>
</dbReference>
<dbReference type="OrthoDB" id="411823at2759"/>
<protein>
    <recommendedName>
        <fullName evidence="1">RNase H type-1 domain-containing protein</fullName>
    </recommendedName>
</protein>
<dbReference type="InterPro" id="IPR012337">
    <property type="entry name" value="RNaseH-like_sf"/>
</dbReference>
<keyword evidence="3" id="KW-1185">Reference proteome</keyword>
<sequence length="85" mass="9717">MLLKRHLGPRPIFFWVPAHTGIQGNEHADVFAKEAANNVSSRKQIMAFPVPFLKRKTWMASALRYGKHGKKAVSAHHKSQRRSKE</sequence>
<dbReference type="PROSITE" id="PS50879">
    <property type="entry name" value="RNASE_H_1"/>
    <property type="match status" value="1"/>
</dbReference>
<name>A0A087TXN9_STEMI</name>
<dbReference type="Gene3D" id="3.30.420.10">
    <property type="entry name" value="Ribonuclease H-like superfamily/Ribonuclease H"/>
    <property type="match status" value="1"/>
</dbReference>
<dbReference type="SUPFAM" id="SSF53098">
    <property type="entry name" value="Ribonuclease H-like"/>
    <property type="match status" value="1"/>
</dbReference>